<dbReference type="Proteomes" id="UP000692954">
    <property type="component" value="Unassembled WGS sequence"/>
</dbReference>
<sequence>MLNFTNTCKINTKLLLISFQNSNFSIDNQKSQFPTSKTIQKYNQGLIRSHQVKIALSINTISEILSKYKSSKLQTYLYTLITHSKRLTFLQKNQKKNYLHISNRRIRTIFNYQNNTETSKLNHKIMLNHKIAQSFKIINRITYSKIYQFKFSAFFRICAYQKFQYSSKDQSPLQFQIRKVNQQTEEKLAIKFASTTLIINAINSKVLLQKLQFCLILNFIHQSNFRNILRVDQQKIQLSNFYKNNEYEGVERKFKSICLLNLVLKKKLMQYLLILKIHSKDNKKRRTSLTSSILDSTSIIFDKLIKKGEMYIEFQQSTNDTELSKSEIDDFNISKKQTNCSQTFQQLPQINSKKTMSKFSFIIQNPLLKNY</sequence>
<dbReference type="AlphaFoldDB" id="A0A8S1R7U0"/>
<gene>
    <name evidence="1" type="ORF">PSON_ATCC_30995.1.T1440134</name>
</gene>
<evidence type="ECO:0000313" key="1">
    <source>
        <dbReference type="EMBL" id="CAD8123424.1"/>
    </source>
</evidence>
<accession>A0A8S1R7U0</accession>
<evidence type="ECO:0000313" key="2">
    <source>
        <dbReference type="Proteomes" id="UP000692954"/>
    </source>
</evidence>
<keyword evidence="2" id="KW-1185">Reference proteome</keyword>
<comment type="caution">
    <text evidence="1">The sequence shown here is derived from an EMBL/GenBank/DDBJ whole genome shotgun (WGS) entry which is preliminary data.</text>
</comment>
<name>A0A8S1R7U0_9CILI</name>
<reference evidence="1" key="1">
    <citation type="submission" date="2021-01" db="EMBL/GenBank/DDBJ databases">
        <authorList>
            <consortium name="Genoscope - CEA"/>
            <person name="William W."/>
        </authorList>
    </citation>
    <scope>NUCLEOTIDE SEQUENCE</scope>
</reference>
<proteinExistence type="predicted"/>
<organism evidence="1 2">
    <name type="scientific">Paramecium sonneborni</name>
    <dbReference type="NCBI Taxonomy" id="65129"/>
    <lineage>
        <taxon>Eukaryota</taxon>
        <taxon>Sar</taxon>
        <taxon>Alveolata</taxon>
        <taxon>Ciliophora</taxon>
        <taxon>Intramacronucleata</taxon>
        <taxon>Oligohymenophorea</taxon>
        <taxon>Peniculida</taxon>
        <taxon>Parameciidae</taxon>
        <taxon>Paramecium</taxon>
    </lineage>
</organism>
<protein>
    <submittedName>
        <fullName evidence="1">Uncharacterized protein</fullName>
    </submittedName>
</protein>
<dbReference type="EMBL" id="CAJJDN010000144">
    <property type="protein sequence ID" value="CAD8123424.1"/>
    <property type="molecule type" value="Genomic_DNA"/>
</dbReference>